<evidence type="ECO:0000313" key="3">
    <source>
        <dbReference type="EMBL" id="NNJ33032.1"/>
    </source>
</evidence>
<dbReference type="PANTHER" id="PTHR39198:SF1">
    <property type="entry name" value="ALPHA-GALACTOSIDASE NEW3 DOMAIN-CONTAINING PROTEIN"/>
    <property type="match status" value="1"/>
</dbReference>
<evidence type="ECO:0000259" key="2">
    <source>
        <dbReference type="Pfam" id="PF10633"/>
    </source>
</evidence>
<reference evidence="3 4" key="1">
    <citation type="submission" date="2020-03" db="EMBL/GenBank/DDBJ databases">
        <title>Genome Sequence of industrial isolate, B5A.</title>
        <authorList>
            <person name="Sharma S."/>
            <person name="Patil P.B."/>
            <person name="Korpole S."/>
        </authorList>
    </citation>
    <scope>NUCLEOTIDE SEQUENCE [LARGE SCALE GENOMIC DNA]</scope>
    <source>
        <strain evidence="3 4">PI-S10-B5A</strain>
    </source>
</reference>
<dbReference type="InterPro" id="IPR018905">
    <property type="entry name" value="A-galactase_NEW3"/>
</dbReference>
<dbReference type="EMBL" id="JAAOXG010000080">
    <property type="protein sequence ID" value="NNJ33032.1"/>
    <property type="molecule type" value="Genomic_DNA"/>
</dbReference>
<proteinExistence type="predicted"/>
<keyword evidence="1" id="KW-1133">Transmembrane helix</keyword>
<dbReference type="PANTHER" id="PTHR39198">
    <property type="entry name" value="HYPOTHETICAL MEMBRANE PROTEIN, CONSERVED"/>
    <property type="match status" value="1"/>
</dbReference>
<keyword evidence="1" id="KW-0812">Transmembrane</keyword>
<keyword evidence="4" id="KW-1185">Reference proteome</keyword>
<comment type="caution">
    <text evidence="3">The sequence shown here is derived from an EMBL/GenBank/DDBJ whole genome shotgun (WGS) entry which is preliminary data.</text>
</comment>
<dbReference type="RefSeq" id="WP_170824069.1">
    <property type="nucleotide sequence ID" value="NZ_JAAOXG010000080.1"/>
</dbReference>
<evidence type="ECO:0000313" key="4">
    <source>
        <dbReference type="Proteomes" id="UP000539052"/>
    </source>
</evidence>
<name>A0ABX1W1U7_9FIRM</name>
<feature type="transmembrane region" description="Helical" evidence="1">
    <location>
        <begin position="248"/>
        <end position="267"/>
    </location>
</feature>
<protein>
    <recommendedName>
        <fullName evidence="2">Alpha-galactosidase NEW3 domain-containing protein</fullName>
    </recommendedName>
</protein>
<feature type="domain" description="Alpha-galactosidase NEW3" evidence="2">
    <location>
        <begin position="154"/>
        <end position="225"/>
    </location>
</feature>
<gene>
    <name evidence="3" type="ORF">G9470_25065</name>
</gene>
<sequence>MKTKKTIFSVLFLLTLVFSFMQKGIQVFASEVPNITTNYEIVPGETTNARIALENTDTVSHAYTLNTGQLPEGFNGYFSLDGNVVNNITLDASQKNIIDFFIDVPLNTSVSDMSIPLEIIRDDGVKESLSVSFTLNQDYALSISSNIQSLKAINGDSIVLEIGVTNTGNKDLTDLSLQVDPPYKWIVENVNPTSLTLKPGENSLYELKVTIPSSGQAGQYPINISCTNSDVTSNSISIPVNVSTSANYFWWITGIIGVLLIFTILYFKKHGRR</sequence>
<evidence type="ECO:0000256" key="1">
    <source>
        <dbReference type="SAM" id="Phobius"/>
    </source>
</evidence>
<organism evidence="3 4">
    <name type="scientific">Lacrimispora defluvii</name>
    <dbReference type="NCBI Taxonomy" id="2719233"/>
    <lineage>
        <taxon>Bacteria</taxon>
        <taxon>Bacillati</taxon>
        <taxon>Bacillota</taxon>
        <taxon>Clostridia</taxon>
        <taxon>Lachnospirales</taxon>
        <taxon>Lachnospiraceae</taxon>
        <taxon>Lacrimispora</taxon>
    </lineage>
</organism>
<dbReference type="InterPro" id="IPR013783">
    <property type="entry name" value="Ig-like_fold"/>
</dbReference>
<accession>A0ABX1W1U7</accession>
<keyword evidence="1" id="KW-0472">Membrane</keyword>
<dbReference type="Gene3D" id="2.60.40.10">
    <property type="entry name" value="Immunoglobulins"/>
    <property type="match status" value="1"/>
</dbReference>
<dbReference type="Pfam" id="PF10633">
    <property type="entry name" value="NPCBM_assoc"/>
    <property type="match status" value="1"/>
</dbReference>
<dbReference type="Proteomes" id="UP000539052">
    <property type="component" value="Unassembled WGS sequence"/>
</dbReference>